<dbReference type="VEuPathDB" id="VectorBase:LOC119181844"/>
<dbReference type="EMBL" id="JABSTU010000003">
    <property type="protein sequence ID" value="KAH8035320.1"/>
    <property type="molecule type" value="Genomic_DNA"/>
</dbReference>
<dbReference type="Gene3D" id="3.40.50.1820">
    <property type="entry name" value="alpha/beta hydrolase"/>
    <property type="match status" value="1"/>
</dbReference>
<evidence type="ECO:0000259" key="6">
    <source>
        <dbReference type="Pfam" id="PF00135"/>
    </source>
</evidence>
<feature type="compositionally biased region" description="Polar residues" evidence="5">
    <location>
        <begin position="128"/>
        <end position="142"/>
    </location>
</feature>
<evidence type="ECO:0000256" key="5">
    <source>
        <dbReference type="SAM" id="MobiDB-lite"/>
    </source>
</evidence>
<dbReference type="Pfam" id="PF00135">
    <property type="entry name" value="COesterase"/>
    <property type="match status" value="1"/>
</dbReference>
<feature type="region of interest" description="Disordered" evidence="5">
    <location>
        <begin position="125"/>
        <end position="148"/>
    </location>
</feature>
<accession>A0A9J6EMT2</accession>
<dbReference type="InterPro" id="IPR050654">
    <property type="entry name" value="AChE-related_enzymes"/>
</dbReference>
<keyword evidence="2" id="KW-0719">Serine esterase</keyword>
<keyword evidence="8" id="KW-1185">Reference proteome</keyword>
<dbReference type="GO" id="GO:0006581">
    <property type="term" value="P:acetylcholine catabolic process"/>
    <property type="evidence" value="ECO:0007669"/>
    <property type="project" value="TreeGrafter"/>
</dbReference>
<dbReference type="AlphaFoldDB" id="A0A9J6EMT2"/>
<dbReference type="GO" id="GO:0019695">
    <property type="term" value="P:choline metabolic process"/>
    <property type="evidence" value="ECO:0007669"/>
    <property type="project" value="TreeGrafter"/>
</dbReference>
<dbReference type="GO" id="GO:0005615">
    <property type="term" value="C:extracellular space"/>
    <property type="evidence" value="ECO:0007669"/>
    <property type="project" value="TreeGrafter"/>
</dbReference>
<proteinExistence type="inferred from homology"/>
<evidence type="ECO:0000313" key="7">
    <source>
        <dbReference type="EMBL" id="KAH8035320.1"/>
    </source>
</evidence>
<dbReference type="PANTHER" id="PTHR43918:SF4">
    <property type="entry name" value="CARBOXYLIC ESTER HYDROLASE"/>
    <property type="match status" value="1"/>
</dbReference>
<sequence length="171" mass="18867">MQEACPMSELAERLQAWQNRVYVYVLGYQPSYSSWTDQNETVHFEDVELVFGKPLRHGVSSNDEDKKWSRTMIDMWATFARTGRAPRVGNAKWSLYDSAHPKIMKFGPKEIGEQDDDKSQECAIVRSGPSTTPTGHHGNTTAPHAGAARAGTTSCGIAVAALVWANVALRA</sequence>
<comment type="caution">
    <text evidence="7">The sequence shown here is derived from an EMBL/GenBank/DDBJ whole genome shotgun (WGS) entry which is preliminary data.</text>
</comment>
<evidence type="ECO:0000256" key="2">
    <source>
        <dbReference type="ARBA" id="ARBA00022487"/>
    </source>
</evidence>
<feature type="domain" description="Carboxylesterase type B" evidence="6">
    <location>
        <begin position="4"/>
        <end position="123"/>
    </location>
</feature>
<dbReference type="GO" id="GO:0003990">
    <property type="term" value="F:acetylcholinesterase activity"/>
    <property type="evidence" value="ECO:0007669"/>
    <property type="project" value="TreeGrafter"/>
</dbReference>
<keyword evidence="4" id="KW-0325">Glycoprotein</keyword>
<dbReference type="InterPro" id="IPR002018">
    <property type="entry name" value="CarbesteraseB"/>
</dbReference>
<evidence type="ECO:0000256" key="4">
    <source>
        <dbReference type="ARBA" id="ARBA00023180"/>
    </source>
</evidence>
<protein>
    <recommendedName>
        <fullName evidence="6">Carboxylesterase type B domain-containing protein</fullName>
    </recommendedName>
</protein>
<name>A0A9J6EMT2_RHIMP</name>
<dbReference type="GO" id="GO:0005886">
    <property type="term" value="C:plasma membrane"/>
    <property type="evidence" value="ECO:0007669"/>
    <property type="project" value="TreeGrafter"/>
</dbReference>
<reference evidence="7" key="2">
    <citation type="submission" date="2021-09" db="EMBL/GenBank/DDBJ databases">
        <authorList>
            <person name="Jia N."/>
            <person name="Wang J."/>
            <person name="Shi W."/>
            <person name="Du L."/>
            <person name="Sun Y."/>
            <person name="Zhan W."/>
            <person name="Jiang J."/>
            <person name="Wang Q."/>
            <person name="Zhang B."/>
            <person name="Ji P."/>
            <person name="Sakyi L.B."/>
            <person name="Cui X."/>
            <person name="Yuan T."/>
            <person name="Jiang B."/>
            <person name="Yang W."/>
            <person name="Lam T.T.-Y."/>
            <person name="Chang Q."/>
            <person name="Ding S."/>
            <person name="Wang X."/>
            <person name="Zhu J."/>
            <person name="Ruan X."/>
            <person name="Zhao L."/>
            <person name="Wei J."/>
            <person name="Que T."/>
            <person name="Du C."/>
            <person name="Cheng J."/>
            <person name="Dai P."/>
            <person name="Han X."/>
            <person name="Huang E."/>
            <person name="Gao Y."/>
            <person name="Liu J."/>
            <person name="Shao H."/>
            <person name="Ye R."/>
            <person name="Li L."/>
            <person name="Wei W."/>
            <person name="Wang X."/>
            <person name="Wang C."/>
            <person name="Huo Q."/>
            <person name="Li W."/>
            <person name="Guo W."/>
            <person name="Chen H."/>
            <person name="Chen S."/>
            <person name="Zhou L."/>
            <person name="Zhou L."/>
            <person name="Ni X."/>
            <person name="Tian J."/>
            <person name="Zhou Y."/>
            <person name="Sheng Y."/>
            <person name="Liu T."/>
            <person name="Pan Y."/>
            <person name="Xia L."/>
            <person name="Li J."/>
            <person name="Zhao F."/>
            <person name="Cao W."/>
        </authorList>
    </citation>
    <scope>NUCLEOTIDE SEQUENCE</scope>
    <source>
        <strain evidence="7">Rmic-2018</strain>
        <tissue evidence="7">Larvae</tissue>
    </source>
</reference>
<gene>
    <name evidence="7" type="ORF">HPB51_004561</name>
</gene>
<evidence type="ECO:0000256" key="3">
    <source>
        <dbReference type="ARBA" id="ARBA00022801"/>
    </source>
</evidence>
<organism evidence="7 8">
    <name type="scientific">Rhipicephalus microplus</name>
    <name type="common">Cattle tick</name>
    <name type="synonym">Boophilus microplus</name>
    <dbReference type="NCBI Taxonomy" id="6941"/>
    <lineage>
        <taxon>Eukaryota</taxon>
        <taxon>Metazoa</taxon>
        <taxon>Ecdysozoa</taxon>
        <taxon>Arthropoda</taxon>
        <taxon>Chelicerata</taxon>
        <taxon>Arachnida</taxon>
        <taxon>Acari</taxon>
        <taxon>Parasitiformes</taxon>
        <taxon>Ixodida</taxon>
        <taxon>Ixodoidea</taxon>
        <taxon>Ixodidae</taxon>
        <taxon>Rhipicephalinae</taxon>
        <taxon>Rhipicephalus</taxon>
        <taxon>Boophilus</taxon>
    </lineage>
</organism>
<keyword evidence="3" id="KW-0378">Hydrolase</keyword>
<dbReference type="InterPro" id="IPR029058">
    <property type="entry name" value="AB_hydrolase_fold"/>
</dbReference>
<reference evidence="7" key="1">
    <citation type="journal article" date="2020" name="Cell">
        <title>Large-Scale Comparative Analyses of Tick Genomes Elucidate Their Genetic Diversity and Vector Capacities.</title>
        <authorList>
            <consortium name="Tick Genome and Microbiome Consortium (TIGMIC)"/>
            <person name="Jia N."/>
            <person name="Wang J."/>
            <person name="Shi W."/>
            <person name="Du L."/>
            <person name="Sun Y."/>
            <person name="Zhan W."/>
            <person name="Jiang J.F."/>
            <person name="Wang Q."/>
            <person name="Zhang B."/>
            <person name="Ji P."/>
            <person name="Bell-Sakyi L."/>
            <person name="Cui X.M."/>
            <person name="Yuan T.T."/>
            <person name="Jiang B.G."/>
            <person name="Yang W.F."/>
            <person name="Lam T.T."/>
            <person name="Chang Q.C."/>
            <person name="Ding S.J."/>
            <person name="Wang X.J."/>
            <person name="Zhu J.G."/>
            <person name="Ruan X.D."/>
            <person name="Zhao L."/>
            <person name="Wei J.T."/>
            <person name="Ye R.Z."/>
            <person name="Que T.C."/>
            <person name="Du C.H."/>
            <person name="Zhou Y.H."/>
            <person name="Cheng J.X."/>
            <person name="Dai P.F."/>
            <person name="Guo W.B."/>
            <person name="Han X.H."/>
            <person name="Huang E.J."/>
            <person name="Li L.F."/>
            <person name="Wei W."/>
            <person name="Gao Y.C."/>
            <person name="Liu J.Z."/>
            <person name="Shao H.Z."/>
            <person name="Wang X."/>
            <person name="Wang C.C."/>
            <person name="Yang T.C."/>
            <person name="Huo Q.B."/>
            <person name="Li W."/>
            <person name="Chen H.Y."/>
            <person name="Chen S.E."/>
            <person name="Zhou L.G."/>
            <person name="Ni X.B."/>
            <person name="Tian J.H."/>
            <person name="Sheng Y."/>
            <person name="Liu T."/>
            <person name="Pan Y.S."/>
            <person name="Xia L.Y."/>
            <person name="Li J."/>
            <person name="Zhao F."/>
            <person name="Cao W.C."/>
        </authorList>
    </citation>
    <scope>NUCLEOTIDE SEQUENCE</scope>
    <source>
        <strain evidence="7">Rmic-2018</strain>
    </source>
</reference>
<dbReference type="PANTHER" id="PTHR43918">
    <property type="entry name" value="ACETYLCHOLINESTERASE"/>
    <property type="match status" value="1"/>
</dbReference>
<dbReference type="Proteomes" id="UP000821866">
    <property type="component" value="Chromosome 11"/>
</dbReference>
<dbReference type="SUPFAM" id="SSF53474">
    <property type="entry name" value="alpha/beta-Hydrolases"/>
    <property type="match status" value="1"/>
</dbReference>
<comment type="similarity">
    <text evidence="1">Belongs to the type-B carboxylesterase/lipase family.</text>
</comment>
<evidence type="ECO:0000313" key="8">
    <source>
        <dbReference type="Proteomes" id="UP000821866"/>
    </source>
</evidence>
<evidence type="ECO:0000256" key="1">
    <source>
        <dbReference type="ARBA" id="ARBA00005964"/>
    </source>
</evidence>